<evidence type="ECO:0000313" key="2">
    <source>
        <dbReference type="EMBL" id="TFK83091.1"/>
    </source>
</evidence>
<sequence>MLSARPISFNADIDVLSHTILNTKTPGRKGAKGRNALQENAIQNGSKTVLSKKNVLQTPFRPGTAHGKKPLVSVSVTRPLMDKTPFPNRVAGSALGKTGKTPGLKLSKLALLAPPDPEANSSSLDVAPLLRPSSTRKSLRGRISQNFKTPLTKGNHWDVSPGDMEVLGGALVDDAKPEAEAALVDEDDEIEYMPPTAIELPYEPPFEMPDYKTMGRSLFEVGHGGLVDDTADIFYAADIEDQIDVKALLGSTGFAPGSSTLHELELPELEDDSPFARKPPAPRPASLGTAFKANGPLSRVPPARLPPTRTQPPPRPATTVPPSQLQSRASSRATASSGANTPAPAPARGAPALTLAPGQTRTSALRAAKAAATSSSATTPNPARPAAASAGTRPATGIPTRRPGATAGAAAASGARTHVRAPSTAARPAAATAPAGGVRPRSATVAGRARPGAPAKSKADEDPLAALLKTHAGDEEDFQFDL</sequence>
<gene>
    <name evidence="2" type="ORF">K466DRAFT_666096</name>
</gene>
<dbReference type="InParanoid" id="A0A5C3P0Q3"/>
<dbReference type="AlphaFoldDB" id="A0A5C3P0Q3"/>
<organism evidence="2 3">
    <name type="scientific">Polyporus arcularius HHB13444</name>
    <dbReference type="NCBI Taxonomy" id="1314778"/>
    <lineage>
        <taxon>Eukaryota</taxon>
        <taxon>Fungi</taxon>
        <taxon>Dikarya</taxon>
        <taxon>Basidiomycota</taxon>
        <taxon>Agaricomycotina</taxon>
        <taxon>Agaricomycetes</taxon>
        <taxon>Polyporales</taxon>
        <taxon>Polyporaceae</taxon>
        <taxon>Polyporus</taxon>
    </lineage>
</organism>
<dbReference type="EMBL" id="ML211422">
    <property type="protein sequence ID" value="TFK83091.1"/>
    <property type="molecule type" value="Genomic_DNA"/>
</dbReference>
<reference evidence="2 3" key="1">
    <citation type="journal article" date="2019" name="Nat. Ecol. Evol.">
        <title>Megaphylogeny resolves global patterns of mushroom evolution.</title>
        <authorList>
            <person name="Varga T."/>
            <person name="Krizsan K."/>
            <person name="Foldi C."/>
            <person name="Dima B."/>
            <person name="Sanchez-Garcia M."/>
            <person name="Sanchez-Ramirez S."/>
            <person name="Szollosi G.J."/>
            <person name="Szarkandi J.G."/>
            <person name="Papp V."/>
            <person name="Albert L."/>
            <person name="Andreopoulos W."/>
            <person name="Angelini C."/>
            <person name="Antonin V."/>
            <person name="Barry K.W."/>
            <person name="Bougher N.L."/>
            <person name="Buchanan P."/>
            <person name="Buyck B."/>
            <person name="Bense V."/>
            <person name="Catcheside P."/>
            <person name="Chovatia M."/>
            <person name="Cooper J."/>
            <person name="Damon W."/>
            <person name="Desjardin D."/>
            <person name="Finy P."/>
            <person name="Geml J."/>
            <person name="Haridas S."/>
            <person name="Hughes K."/>
            <person name="Justo A."/>
            <person name="Karasinski D."/>
            <person name="Kautmanova I."/>
            <person name="Kiss B."/>
            <person name="Kocsube S."/>
            <person name="Kotiranta H."/>
            <person name="LaButti K.M."/>
            <person name="Lechner B.E."/>
            <person name="Liimatainen K."/>
            <person name="Lipzen A."/>
            <person name="Lukacs Z."/>
            <person name="Mihaltcheva S."/>
            <person name="Morgado L.N."/>
            <person name="Niskanen T."/>
            <person name="Noordeloos M.E."/>
            <person name="Ohm R.A."/>
            <person name="Ortiz-Santana B."/>
            <person name="Ovrebo C."/>
            <person name="Racz N."/>
            <person name="Riley R."/>
            <person name="Savchenko A."/>
            <person name="Shiryaev A."/>
            <person name="Soop K."/>
            <person name="Spirin V."/>
            <person name="Szebenyi C."/>
            <person name="Tomsovsky M."/>
            <person name="Tulloss R.E."/>
            <person name="Uehling J."/>
            <person name="Grigoriev I.V."/>
            <person name="Vagvolgyi C."/>
            <person name="Papp T."/>
            <person name="Martin F.M."/>
            <person name="Miettinen O."/>
            <person name="Hibbett D.S."/>
            <person name="Nagy L.G."/>
        </authorList>
    </citation>
    <scope>NUCLEOTIDE SEQUENCE [LARGE SCALE GENOMIC DNA]</scope>
    <source>
        <strain evidence="2 3">HHB13444</strain>
    </source>
</reference>
<proteinExistence type="predicted"/>
<dbReference type="Proteomes" id="UP000308197">
    <property type="component" value="Unassembled WGS sequence"/>
</dbReference>
<keyword evidence="3" id="KW-1185">Reference proteome</keyword>
<name>A0A5C3P0Q3_9APHY</name>
<accession>A0A5C3P0Q3</accession>
<protein>
    <submittedName>
        <fullName evidence="2">Uncharacterized protein</fullName>
    </submittedName>
</protein>
<dbReference type="STRING" id="1314778.A0A5C3P0Q3"/>
<feature type="region of interest" description="Disordered" evidence="1">
    <location>
        <begin position="271"/>
        <end position="462"/>
    </location>
</feature>
<evidence type="ECO:0000256" key="1">
    <source>
        <dbReference type="SAM" id="MobiDB-lite"/>
    </source>
</evidence>
<feature type="compositionally biased region" description="Low complexity" evidence="1">
    <location>
        <begin position="317"/>
        <end position="441"/>
    </location>
</feature>
<evidence type="ECO:0000313" key="3">
    <source>
        <dbReference type="Proteomes" id="UP000308197"/>
    </source>
</evidence>
<feature type="compositionally biased region" description="Pro residues" evidence="1">
    <location>
        <begin position="303"/>
        <end position="316"/>
    </location>
</feature>